<evidence type="ECO:0000313" key="5">
    <source>
        <dbReference type="Proteomes" id="UP000248039"/>
    </source>
</evidence>
<dbReference type="InterPro" id="IPR011251">
    <property type="entry name" value="Luciferase-like_dom"/>
</dbReference>
<keyword evidence="1" id="KW-0560">Oxidoreductase</keyword>
<evidence type="ECO:0000256" key="1">
    <source>
        <dbReference type="ARBA" id="ARBA00023002"/>
    </source>
</evidence>
<comment type="caution">
    <text evidence="4">The sequence shown here is derived from an EMBL/GenBank/DDBJ whole genome shotgun (WGS) entry which is preliminary data.</text>
</comment>
<dbReference type="Proteomes" id="UP000248039">
    <property type="component" value="Unassembled WGS sequence"/>
</dbReference>
<accession>A0A2V4NG27</accession>
<organism evidence="4 5">
    <name type="scientific">Streptomyces tateyamensis</name>
    <dbReference type="NCBI Taxonomy" id="565073"/>
    <lineage>
        <taxon>Bacteria</taxon>
        <taxon>Bacillati</taxon>
        <taxon>Actinomycetota</taxon>
        <taxon>Actinomycetes</taxon>
        <taxon>Kitasatosporales</taxon>
        <taxon>Streptomycetaceae</taxon>
        <taxon>Streptomyces</taxon>
    </lineage>
</organism>
<dbReference type="GO" id="GO:0016705">
    <property type="term" value="F:oxidoreductase activity, acting on paired donors, with incorporation or reduction of molecular oxygen"/>
    <property type="evidence" value="ECO:0007669"/>
    <property type="project" value="InterPro"/>
</dbReference>
<dbReference type="InterPro" id="IPR036661">
    <property type="entry name" value="Luciferase-like_sf"/>
</dbReference>
<evidence type="ECO:0000256" key="2">
    <source>
        <dbReference type="ARBA" id="ARBA00023033"/>
    </source>
</evidence>
<dbReference type="GO" id="GO:0005829">
    <property type="term" value="C:cytosol"/>
    <property type="evidence" value="ECO:0007669"/>
    <property type="project" value="TreeGrafter"/>
</dbReference>
<dbReference type="PANTHER" id="PTHR30137:SF8">
    <property type="entry name" value="BLR5498 PROTEIN"/>
    <property type="match status" value="1"/>
</dbReference>
<protein>
    <submittedName>
        <fullName evidence="4">LLM class flavin-dependent oxidoreductase</fullName>
    </submittedName>
</protein>
<dbReference type="InterPro" id="IPR050766">
    <property type="entry name" value="Bact_Lucif_Oxidored"/>
</dbReference>
<dbReference type="SUPFAM" id="SSF51679">
    <property type="entry name" value="Bacterial luciferase-like"/>
    <property type="match status" value="1"/>
</dbReference>
<dbReference type="EMBL" id="PYBW01000027">
    <property type="protein sequence ID" value="PYC83785.1"/>
    <property type="molecule type" value="Genomic_DNA"/>
</dbReference>
<dbReference type="PANTHER" id="PTHR30137">
    <property type="entry name" value="LUCIFERASE-LIKE MONOOXYGENASE"/>
    <property type="match status" value="1"/>
</dbReference>
<dbReference type="RefSeq" id="WP_110667389.1">
    <property type="nucleotide sequence ID" value="NZ_PYBW01000027.1"/>
</dbReference>
<evidence type="ECO:0000313" key="4">
    <source>
        <dbReference type="EMBL" id="PYC83785.1"/>
    </source>
</evidence>
<reference evidence="4 5" key="1">
    <citation type="submission" date="2018-03" db="EMBL/GenBank/DDBJ databases">
        <title>Bioinformatic expansion and discovery of thiopeptide antibiotics.</title>
        <authorList>
            <person name="Schwalen C.J."/>
            <person name="Hudson G.A."/>
            <person name="Mitchell D.A."/>
        </authorList>
    </citation>
    <scope>NUCLEOTIDE SEQUENCE [LARGE SCALE GENOMIC DNA]</scope>
    <source>
        <strain evidence="4 5">ATCC 21389</strain>
    </source>
</reference>
<gene>
    <name evidence="4" type="ORF">C7C46_08540</name>
</gene>
<keyword evidence="5" id="KW-1185">Reference proteome</keyword>
<evidence type="ECO:0000259" key="3">
    <source>
        <dbReference type="Pfam" id="PF00296"/>
    </source>
</evidence>
<keyword evidence="2" id="KW-0503">Monooxygenase</keyword>
<dbReference type="OrthoDB" id="7903015at2"/>
<proteinExistence type="predicted"/>
<feature type="domain" description="Luciferase-like" evidence="3">
    <location>
        <begin position="1"/>
        <end position="315"/>
    </location>
</feature>
<dbReference type="GO" id="GO:0004497">
    <property type="term" value="F:monooxygenase activity"/>
    <property type="evidence" value="ECO:0007669"/>
    <property type="project" value="UniProtKB-KW"/>
</dbReference>
<name>A0A2V4NG27_9ACTN</name>
<dbReference type="Gene3D" id="3.20.20.30">
    <property type="entry name" value="Luciferase-like domain"/>
    <property type="match status" value="1"/>
</dbReference>
<sequence length="352" mass="39100">MEFGITFFPTIGPDDRPADQYFDECLALAELADELGLHHVRTVEHYFFEYGGYSPDPVTFLAAAAARTRRIRLGTSAVIPAFTHPVKLAGKLAMLDNISHGRLDVGFGRAFLPDEFEAFQVPMDESHIRFQEGIEACKRLWSEKAVVWEGTHHRFGPVTLLPRPVQQPHPPVYVTTARSLESCEAAGRNGHNLQMVGAILTREQIQERLAAYRKAWVEAGHEPGAERVQLSYPAFLSEDADQALRIATYDEGKGGERIGAAVSSWSSRTSQAYPGYEKLADQALRPTVADKIRDNKVLAGTPQQVCEQLAQISEWFGNDVIISVAVHSGQLSFEDAERTVRLLAEQVAPKFR</sequence>
<dbReference type="Pfam" id="PF00296">
    <property type="entry name" value="Bac_luciferase"/>
    <property type="match status" value="1"/>
</dbReference>
<dbReference type="AlphaFoldDB" id="A0A2V4NG27"/>